<evidence type="ECO:0000313" key="1">
    <source>
        <dbReference type="EMBL" id="CAG2211522.1"/>
    </source>
</evidence>
<comment type="caution">
    <text evidence="1">The sequence shown here is derived from an EMBL/GenBank/DDBJ whole genome shotgun (WGS) entry which is preliminary data.</text>
</comment>
<evidence type="ECO:0000313" key="2">
    <source>
        <dbReference type="Proteomes" id="UP000683360"/>
    </source>
</evidence>
<dbReference type="OrthoDB" id="10340831at2759"/>
<gene>
    <name evidence="1" type="ORF">MEDL_25601</name>
</gene>
<accession>A0A8S3RXP9</accession>
<evidence type="ECO:0008006" key="3">
    <source>
        <dbReference type="Google" id="ProtNLM"/>
    </source>
</evidence>
<name>A0A8S3RXP9_MYTED</name>
<dbReference type="Gene3D" id="3.40.50.10140">
    <property type="entry name" value="Toll/interleukin-1 receptor homology (TIR) domain"/>
    <property type="match status" value="1"/>
</dbReference>
<organism evidence="1 2">
    <name type="scientific">Mytilus edulis</name>
    <name type="common">Blue mussel</name>
    <dbReference type="NCBI Taxonomy" id="6550"/>
    <lineage>
        <taxon>Eukaryota</taxon>
        <taxon>Metazoa</taxon>
        <taxon>Spiralia</taxon>
        <taxon>Lophotrochozoa</taxon>
        <taxon>Mollusca</taxon>
        <taxon>Bivalvia</taxon>
        <taxon>Autobranchia</taxon>
        <taxon>Pteriomorphia</taxon>
        <taxon>Mytilida</taxon>
        <taxon>Mytiloidea</taxon>
        <taxon>Mytilidae</taxon>
        <taxon>Mytilinae</taxon>
        <taxon>Mytilus</taxon>
    </lineage>
</organism>
<dbReference type="EMBL" id="CAJPWZ010001263">
    <property type="protein sequence ID" value="CAG2211522.1"/>
    <property type="molecule type" value="Genomic_DNA"/>
</dbReference>
<reference evidence="1" key="1">
    <citation type="submission" date="2021-03" db="EMBL/GenBank/DDBJ databases">
        <authorList>
            <person name="Bekaert M."/>
        </authorList>
    </citation>
    <scope>NUCLEOTIDE SEQUENCE</scope>
</reference>
<sequence length="425" mass="48865">MPIPCISSEESHDPILAIKENNNRCYTAQAKENVDEHLLDVENKLKKLLIDKCKNKDELKIELQALQLLVPVEKLDKSRFAKIGSIWELTQEVQKTFDPTLFEDADIYKQSSKCLPPRSHTVSDISYKFDKPREKGEPSASLYAKATSEKVVKLTRTKELLKDESCFPGQHNVNSKLKSSCNETTRTIKDDTTQEDKTKNLLLAKLSSETNQDKRLLHKSTSECESYETTSDEKNEIKIPSEEYRSVYEAHGIPEPVVHTTDKQKEKTMSVICEPVNDVVILHPDKSEDVELAKKILEHLMTIFPGLKGELHDDVFLPGKRILQVDHLFESHYIFILITPFYSLPESSKLHHQVEMMLLDSRIKKGRIIPVLVEKNIDLPKEFASIKPLKFYLKYAGKQIDKSQYFSRINKLFGTKLNRENSCTF</sequence>
<dbReference type="Proteomes" id="UP000683360">
    <property type="component" value="Unassembled WGS sequence"/>
</dbReference>
<protein>
    <recommendedName>
        <fullName evidence="3">TIR domain-containing protein</fullName>
    </recommendedName>
</protein>
<dbReference type="InterPro" id="IPR035897">
    <property type="entry name" value="Toll_tir_struct_dom_sf"/>
</dbReference>
<proteinExistence type="predicted"/>
<dbReference type="AlphaFoldDB" id="A0A8S3RXP9"/>
<keyword evidence="2" id="KW-1185">Reference proteome</keyword>